<dbReference type="EMBL" id="LN899822">
    <property type="protein sequence ID" value="CUV60597.1"/>
    <property type="molecule type" value="Genomic_DNA"/>
</dbReference>
<evidence type="ECO:0000313" key="11">
    <source>
        <dbReference type="EMBL" id="CUV54061.1"/>
    </source>
</evidence>
<keyword evidence="2 5" id="KW-0812">Transmembrane</keyword>
<feature type="domain" description="Fatty acid hydroxylase" evidence="6">
    <location>
        <begin position="135"/>
        <end position="279"/>
    </location>
</feature>
<evidence type="ECO:0000256" key="5">
    <source>
        <dbReference type="SAM" id="Phobius"/>
    </source>
</evidence>
<reference evidence="9" key="1">
    <citation type="submission" date="2015-10" db="EMBL/GenBank/DDBJ databases">
        <authorList>
            <person name="Gilbert D.G."/>
        </authorList>
    </citation>
    <scope>NUCLEOTIDE SEQUENCE</scope>
    <source>
        <strain evidence="9">Phyl III-seqv23</strain>
    </source>
</reference>
<evidence type="ECO:0000259" key="6">
    <source>
        <dbReference type="Pfam" id="PF04116"/>
    </source>
</evidence>
<name>A0A0K1ZL05_RALSL</name>
<dbReference type="PANTHER" id="PTHR11863">
    <property type="entry name" value="STEROL DESATURASE"/>
    <property type="match status" value="1"/>
</dbReference>
<feature type="transmembrane region" description="Helical" evidence="5">
    <location>
        <begin position="123"/>
        <end position="145"/>
    </location>
</feature>
<evidence type="ECO:0000256" key="3">
    <source>
        <dbReference type="ARBA" id="ARBA00022989"/>
    </source>
</evidence>
<evidence type="ECO:0000313" key="13">
    <source>
        <dbReference type="EMBL" id="UZF13665.1"/>
    </source>
</evidence>
<dbReference type="EMBL" id="LN899827">
    <property type="protein sequence ID" value="CUV45755.1"/>
    <property type="molecule type" value="Genomic_DNA"/>
</dbReference>
<feature type="transmembrane region" description="Helical" evidence="5">
    <location>
        <begin position="43"/>
        <end position="61"/>
    </location>
</feature>
<accession>A0A0K1ZL05</accession>
<dbReference type="EMBL" id="LN899826">
    <property type="protein sequence ID" value="CUV40690.1"/>
    <property type="molecule type" value="Genomic_DNA"/>
</dbReference>
<dbReference type="EMBL" id="LN899820">
    <property type="protein sequence ID" value="CUV54061.1"/>
    <property type="molecule type" value="Genomic_DNA"/>
</dbReference>
<keyword evidence="3 5" id="KW-1133">Transmembrane helix</keyword>
<dbReference type="GO" id="GO:0016020">
    <property type="term" value="C:membrane"/>
    <property type="evidence" value="ECO:0007669"/>
    <property type="project" value="UniProtKB-SubCell"/>
</dbReference>
<dbReference type="GO" id="GO:0008610">
    <property type="term" value="P:lipid biosynthetic process"/>
    <property type="evidence" value="ECO:0007669"/>
    <property type="project" value="InterPro"/>
</dbReference>
<dbReference type="EMBL" id="LN899825">
    <property type="protein sequence ID" value="CUV34361.1"/>
    <property type="molecule type" value="Genomic_DNA"/>
</dbReference>
<comment type="subcellular location">
    <subcellularLocation>
        <location evidence="1">Membrane</location>
    </subcellularLocation>
</comment>
<organism evidence="9">
    <name type="scientific">Ralstonia solanacearum</name>
    <name type="common">Pseudomonas solanacearum</name>
    <dbReference type="NCBI Taxonomy" id="305"/>
    <lineage>
        <taxon>Bacteria</taxon>
        <taxon>Pseudomonadati</taxon>
        <taxon>Pseudomonadota</taxon>
        <taxon>Betaproteobacteria</taxon>
        <taxon>Burkholderiales</taxon>
        <taxon>Burkholderiaceae</taxon>
        <taxon>Ralstonia</taxon>
        <taxon>Ralstonia solanacearum species complex</taxon>
    </lineage>
</organism>
<evidence type="ECO:0000313" key="9">
    <source>
        <dbReference type="EMBL" id="CUV40690.1"/>
    </source>
</evidence>
<evidence type="ECO:0000256" key="4">
    <source>
        <dbReference type="ARBA" id="ARBA00023136"/>
    </source>
</evidence>
<sequence length="324" mass="37261">MFDWVADTFTQAQDLLFQHVVMPLTYAIGMGGYVEDAYPGTEWLLMGLVQIAVMLLVLRPLERWRPVEPMQDRGAVRADIVYTLFHRLGLFPLLLFFTLQPLIDALDGKLRFWGWAHLNVEDWWPGVTSIPIVSFLVYLVLFDLLDYAYHRLSHTFHWWWNLHALHHSQQQMTLWSDDRNHLFDDLLHGTVFAVAALVIGVEPSQYVLLVAISQLLQSLQHANVRLHFGWLGDRLLISPRFHRLHHAIGLGHEVPGKPGVLGGCNFGVLFPWWDMLLGTAVFSPEYHATGIRDQLPAPRGRSRDYGRGVLRQQWLGVKRLLGRA</sequence>
<evidence type="ECO:0000313" key="10">
    <source>
        <dbReference type="EMBL" id="CUV45755.1"/>
    </source>
</evidence>
<dbReference type="PATRIC" id="fig|305.107.peg.4239"/>
<dbReference type="GO" id="GO:0016491">
    <property type="term" value="F:oxidoreductase activity"/>
    <property type="evidence" value="ECO:0007669"/>
    <property type="project" value="InterPro"/>
</dbReference>
<dbReference type="AlphaFoldDB" id="A0A0K1ZL05"/>
<evidence type="ECO:0000313" key="7">
    <source>
        <dbReference type="EMBL" id="CUV24269.1"/>
    </source>
</evidence>
<gene>
    <name evidence="13" type="ORF">LH706_11390</name>
    <name evidence="12" type="ORF">RD1301_v1_1040005</name>
    <name evidence="7" type="ORF">RUN1744_v1_610040</name>
    <name evidence="11" type="ORF">RUN215_v1_220068</name>
    <name evidence="8" type="ORF">TD1301_v1_880037</name>
    <name evidence="9" type="ORF">TF3108_v1_540020</name>
    <name evidence="10" type="ORF">TO10_v1_380178</name>
</gene>
<dbReference type="EMBL" id="CP085043">
    <property type="protein sequence ID" value="UZF13665.1"/>
    <property type="molecule type" value="Genomic_DNA"/>
</dbReference>
<evidence type="ECO:0000313" key="12">
    <source>
        <dbReference type="EMBL" id="CUV60597.1"/>
    </source>
</evidence>
<feature type="transmembrane region" description="Helical" evidence="5">
    <location>
        <begin position="81"/>
        <end position="103"/>
    </location>
</feature>
<evidence type="ECO:0000256" key="2">
    <source>
        <dbReference type="ARBA" id="ARBA00022692"/>
    </source>
</evidence>
<dbReference type="InterPro" id="IPR006694">
    <property type="entry name" value="Fatty_acid_hydroxylase"/>
</dbReference>
<dbReference type="EMBL" id="LN899823">
    <property type="protein sequence ID" value="CUV24269.1"/>
    <property type="molecule type" value="Genomic_DNA"/>
</dbReference>
<protein>
    <submittedName>
        <fullName evidence="9">Putative sterol desaturase transmembrane protein</fullName>
    </submittedName>
    <submittedName>
        <fullName evidence="13">Sterol desaturase family protein</fullName>
    </submittedName>
</protein>
<dbReference type="GO" id="GO:0005506">
    <property type="term" value="F:iron ion binding"/>
    <property type="evidence" value="ECO:0007669"/>
    <property type="project" value="InterPro"/>
</dbReference>
<reference evidence="13" key="2">
    <citation type="submission" date="2021-10" db="EMBL/GenBank/DDBJ databases">
        <title>Complete genome sequences of five Ralstonia solancearum strains isolated from sunflower.</title>
        <authorList>
            <person name="She X."/>
            <person name="He Z."/>
        </authorList>
    </citation>
    <scope>NUCLEOTIDE SEQUENCE</scope>
    <source>
        <strain evidence="13">RS638</strain>
    </source>
</reference>
<keyword evidence="4 5" id="KW-0472">Membrane</keyword>
<proteinExistence type="predicted"/>
<dbReference type="InterPro" id="IPR050307">
    <property type="entry name" value="Sterol_Desaturase_Related"/>
</dbReference>
<dbReference type="Pfam" id="PF04116">
    <property type="entry name" value="FA_hydroxylase"/>
    <property type="match status" value="1"/>
</dbReference>
<evidence type="ECO:0000313" key="8">
    <source>
        <dbReference type="EMBL" id="CUV34361.1"/>
    </source>
</evidence>
<evidence type="ECO:0000256" key="1">
    <source>
        <dbReference type="ARBA" id="ARBA00004370"/>
    </source>
</evidence>